<comment type="caution">
    <text evidence="3">The sequence shown here is derived from an EMBL/GenBank/DDBJ whole genome shotgun (WGS) entry which is preliminary data.</text>
</comment>
<protein>
    <recommendedName>
        <fullName evidence="2">DUF6705 domain-containing protein</fullName>
    </recommendedName>
</protein>
<evidence type="ECO:0000313" key="4">
    <source>
        <dbReference type="Proteomes" id="UP001163719"/>
    </source>
</evidence>
<organism evidence="3 4">
    <name type="scientific">Chryseobacterium oryctis</name>
    <dbReference type="NCBI Taxonomy" id="2952618"/>
    <lineage>
        <taxon>Bacteria</taxon>
        <taxon>Pseudomonadati</taxon>
        <taxon>Bacteroidota</taxon>
        <taxon>Flavobacteriia</taxon>
        <taxon>Flavobacteriales</taxon>
        <taxon>Weeksellaceae</taxon>
        <taxon>Chryseobacterium group</taxon>
        <taxon>Chryseobacterium</taxon>
    </lineage>
</organism>
<keyword evidence="4" id="KW-1185">Reference proteome</keyword>
<feature type="chain" id="PRO_5046311169" description="DUF6705 domain-containing protein" evidence="1">
    <location>
        <begin position="19"/>
        <end position="185"/>
    </location>
</feature>
<reference evidence="3" key="1">
    <citation type="submission" date="2022-10" db="EMBL/GenBank/DDBJ databases">
        <title>Chryseobacterium babae sp. nov. isolated from the gut of the beetle Oryctes rhinoceros, and Chryseobacterium kimseyorum sp. nov., isolated from a stick insect rearing cage.</title>
        <authorList>
            <person name="Shelomi M."/>
            <person name="Han C.-J."/>
            <person name="Chen W.-M."/>
            <person name="Chen H.-K."/>
            <person name="Liaw S.-J."/>
            <person name="Muhle E."/>
            <person name="Clermont D."/>
        </authorList>
    </citation>
    <scope>NUCLEOTIDE SEQUENCE</scope>
    <source>
        <strain evidence="3">WLa1L2M3</strain>
    </source>
</reference>
<dbReference type="InterPro" id="IPR046551">
    <property type="entry name" value="DUF6705"/>
</dbReference>
<feature type="signal peptide" evidence="1">
    <location>
        <begin position="1"/>
        <end position="18"/>
    </location>
</feature>
<feature type="domain" description="DUF6705" evidence="2">
    <location>
        <begin position="4"/>
        <end position="112"/>
    </location>
</feature>
<name>A0ABT3HPF8_9FLAO</name>
<evidence type="ECO:0000256" key="1">
    <source>
        <dbReference type="SAM" id="SignalP"/>
    </source>
</evidence>
<proteinExistence type="predicted"/>
<evidence type="ECO:0000259" key="2">
    <source>
        <dbReference type="Pfam" id="PF20448"/>
    </source>
</evidence>
<sequence length="185" mass="21146">MNKKLSIICLAIFTNCFAQTVSLETMAQCEFGACPPATYVKDVNNLLNKYVGTWKGMLDDKNYEFNFIKRENFGFEDSLKKDRLIGRLKITSSNGVIEYDNFSQPDDKTSFYGHNLQPDLKAYMARFSGGKLGCIDYGYVYLRIKPETPNNMTVIFLPDNDIATEDCTNFKTTIPTKKNIYLTKQ</sequence>
<dbReference type="Proteomes" id="UP001163719">
    <property type="component" value="Unassembled WGS sequence"/>
</dbReference>
<dbReference type="Pfam" id="PF20448">
    <property type="entry name" value="DUF6705"/>
    <property type="match status" value="1"/>
</dbReference>
<gene>
    <name evidence="3" type="ORF">OH806_09905</name>
</gene>
<keyword evidence="1" id="KW-0732">Signal</keyword>
<dbReference type="RefSeq" id="WP_264743523.1">
    <property type="nucleotide sequence ID" value="NZ_JAPDHV010000004.1"/>
</dbReference>
<evidence type="ECO:0000313" key="3">
    <source>
        <dbReference type="EMBL" id="MCW3161575.1"/>
    </source>
</evidence>
<accession>A0ABT3HPF8</accession>
<dbReference type="EMBL" id="JAPDHV010000004">
    <property type="protein sequence ID" value="MCW3161575.1"/>
    <property type="molecule type" value="Genomic_DNA"/>
</dbReference>